<evidence type="ECO:0000256" key="4">
    <source>
        <dbReference type="ARBA" id="ARBA00022801"/>
    </source>
</evidence>
<gene>
    <name evidence="7" type="ORF">OBBRIDRAFT_837345</name>
</gene>
<dbReference type="InterPro" id="IPR029058">
    <property type="entry name" value="AB_hydrolase_fold"/>
</dbReference>
<keyword evidence="3" id="KW-0732">Signal</keyword>
<reference evidence="7 8" key="1">
    <citation type="submission" date="2016-07" db="EMBL/GenBank/DDBJ databases">
        <title>Draft genome of the white-rot fungus Obba rivulosa 3A-2.</title>
        <authorList>
            <consortium name="DOE Joint Genome Institute"/>
            <person name="Miettinen O."/>
            <person name="Riley R."/>
            <person name="Acob R."/>
            <person name="Barry K."/>
            <person name="Cullen D."/>
            <person name="De Vries R."/>
            <person name="Hainaut M."/>
            <person name="Hatakka A."/>
            <person name="Henrissat B."/>
            <person name="Hilden K."/>
            <person name="Kuo R."/>
            <person name="Labutti K."/>
            <person name="Lipzen A."/>
            <person name="Makela M.R."/>
            <person name="Sandor L."/>
            <person name="Spatafora J.W."/>
            <person name="Grigoriev I.V."/>
            <person name="Hibbett D.S."/>
        </authorList>
    </citation>
    <scope>NUCLEOTIDE SEQUENCE [LARGE SCALE GENOMIC DNA]</scope>
    <source>
        <strain evidence="7 8">3A-2</strain>
    </source>
</reference>
<accession>A0A8E2AMM2</accession>
<dbReference type="EMBL" id="KV722484">
    <property type="protein sequence ID" value="OCH87466.1"/>
    <property type="molecule type" value="Genomic_DNA"/>
</dbReference>
<dbReference type="AlphaFoldDB" id="A0A8E2AMM2"/>
<proteinExistence type="predicted"/>
<evidence type="ECO:0000313" key="8">
    <source>
        <dbReference type="Proteomes" id="UP000250043"/>
    </source>
</evidence>
<dbReference type="OrthoDB" id="206848at2759"/>
<dbReference type="Gene3D" id="3.40.50.1820">
    <property type="entry name" value="alpha/beta hydrolase"/>
    <property type="match status" value="1"/>
</dbReference>
<evidence type="ECO:0000256" key="3">
    <source>
        <dbReference type="ARBA" id="ARBA00022729"/>
    </source>
</evidence>
<evidence type="ECO:0000256" key="2">
    <source>
        <dbReference type="ARBA" id="ARBA00022525"/>
    </source>
</evidence>
<dbReference type="InterPro" id="IPR056304">
    <property type="entry name" value="Lip-like_C"/>
</dbReference>
<keyword evidence="2" id="KW-0964">Secreted</keyword>
<organism evidence="7 8">
    <name type="scientific">Obba rivulosa</name>
    <dbReference type="NCBI Taxonomy" id="1052685"/>
    <lineage>
        <taxon>Eukaryota</taxon>
        <taxon>Fungi</taxon>
        <taxon>Dikarya</taxon>
        <taxon>Basidiomycota</taxon>
        <taxon>Agaricomycotina</taxon>
        <taxon>Agaricomycetes</taxon>
        <taxon>Polyporales</taxon>
        <taxon>Gelatoporiaceae</taxon>
        <taxon>Obba</taxon>
    </lineage>
</organism>
<sequence>MAHAPDTVASVRGDWQSQAEPAPLVIAEGFLGTAGPALWGNFEEHANFASKSVGQRSRRTIFARVGPCSSLHDRACELFYSLRGGRVDYGEDHSKLYGHARYGRVYDTGLYPEWSLDRPLHFLGHSLGGPTIMKLQWLIKTGHFGPEYHPDMILSISAVSAPFRGTQVVYALGECTDRAPSIRTFSIGALMARAVHTVSYLSPILPKAFDLHTECRRLSFRDSSFMAFLKHMWHSDWAEGRDAAPFDVTFQGVDEREATMEGSVNPGTFYRSYTACMTEPTDETSTIHSPPLRHLVSTPLLYLSSQAMGNFDFSVLEPLPSFYPFIVSHNLGRMVANTGTQDGKGAVGEEVPGLRPAHSGEAYWANDGVVPVFSQWHPFECRLTSCKHYPRPISTEDPFLKDYNSPLESGVWHVHHLDGHHHASIVPSWMDTSIQRMFWKDLGHWLRAIDAQRIRTPSATSKDI</sequence>
<dbReference type="Pfam" id="PF24708">
    <property type="entry name" value="Lip_C"/>
    <property type="match status" value="1"/>
</dbReference>
<dbReference type="Proteomes" id="UP000250043">
    <property type="component" value="Unassembled WGS sequence"/>
</dbReference>
<dbReference type="SUPFAM" id="SSF53474">
    <property type="entry name" value="alpha/beta-Hydrolases"/>
    <property type="match status" value="1"/>
</dbReference>
<name>A0A8E2AMM2_9APHY</name>
<dbReference type="GO" id="GO:0016787">
    <property type="term" value="F:hydrolase activity"/>
    <property type="evidence" value="ECO:0007669"/>
    <property type="project" value="UniProtKB-KW"/>
</dbReference>
<dbReference type="PANTHER" id="PTHR34043">
    <property type="entry name" value="ALPHA/BETA-HYDROLASES SUPERFAMILY PROTEIN"/>
    <property type="match status" value="1"/>
</dbReference>
<evidence type="ECO:0000259" key="6">
    <source>
        <dbReference type="Pfam" id="PF24708"/>
    </source>
</evidence>
<evidence type="ECO:0000313" key="7">
    <source>
        <dbReference type="EMBL" id="OCH87466.1"/>
    </source>
</evidence>
<evidence type="ECO:0000256" key="1">
    <source>
        <dbReference type="ARBA" id="ARBA00004613"/>
    </source>
</evidence>
<dbReference type="GO" id="GO:0006629">
    <property type="term" value="P:lipid metabolic process"/>
    <property type="evidence" value="ECO:0007669"/>
    <property type="project" value="UniProtKB-KW"/>
</dbReference>
<keyword evidence="8" id="KW-1185">Reference proteome</keyword>
<protein>
    <submittedName>
        <fullName evidence="7">Alpha/beta-hydrolase</fullName>
    </submittedName>
</protein>
<comment type="subcellular location">
    <subcellularLocation>
        <location evidence="1">Secreted</location>
    </subcellularLocation>
</comment>
<dbReference type="PANTHER" id="PTHR34043:SF3">
    <property type="entry name" value="ALPHA_BETA-HYDROLASES SUPERFAMILY PROTEIN"/>
    <property type="match status" value="1"/>
</dbReference>
<keyword evidence="5" id="KW-0443">Lipid metabolism</keyword>
<dbReference type="GO" id="GO:0005576">
    <property type="term" value="C:extracellular region"/>
    <property type="evidence" value="ECO:0007669"/>
    <property type="project" value="UniProtKB-SubCell"/>
</dbReference>
<keyword evidence="4 7" id="KW-0378">Hydrolase</keyword>
<evidence type="ECO:0000256" key="5">
    <source>
        <dbReference type="ARBA" id="ARBA00023098"/>
    </source>
</evidence>
<feature type="domain" description="Lipase-like C-terminal" evidence="6">
    <location>
        <begin position="23"/>
        <end position="279"/>
    </location>
</feature>